<dbReference type="Gene3D" id="1.10.357.10">
    <property type="entry name" value="Tetracycline Repressor, domain 2"/>
    <property type="match status" value="1"/>
</dbReference>
<comment type="caution">
    <text evidence="6">The sequence shown here is derived from an EMBL/GenBank/DDBJ whole genome shotgun (WGS) entry which is preliminary data.</text>
</comment>
<dbReference type="GO" id="GO:0003700">
    <property type="term" value="F:DNA-binding transcription factor activity"/>
    <property type="evidence" value="ECO:0007669"/>
    <property type="project" value="TreeGrafter"/>
</dbReference>
<dbReference type="PANTHER" id="PTHR30055:SF234">
    <property type="entry name" value="HTH-TYPE TRANSCRIPTIONAL REGULATOR BETI"/>
    <property type="match status" value="1"/>
</dbReference>
<sequence length="203" mass="22155">MTKKQKSETSTRERILVAAMTMFGENPGTKLSVRSVAARAGVSTGSLRYHFPTQRALQDAVLATIYDVVLPDDGIHDESTPARERLLGCLRQVLAPAGVGKQAREATSKVFHTFIDPEPNGETRAAYFAIAGEAQRRTEYWLTVLASEGAIAEGDNTRRARFLLTVLNGLSLERALPADESILASETSTLRAAVDCVFDSRTW</sequence>
<feature type="domain" description="HTH tetR-type" evidence="5">
    <location>
        <begin position="9"/>
        <end position="69"/>
    </location>
</feature>
<evidence type="ECO:0000256" key="2">
    <source>
        <dbReference type="ARBA" id="ARBA00023125"/>
    </source>
</evidence>
<evidence type="ECO:0000256" key="4">
    <source>
        <dbReference type="PROSITE-ProRule" id="PRU00335"/>
    </source>
</evidence>
<dbReference type="PROSITE" id="PS50977">
    <property type="entry name" value="HTH_TETR_2"/>
    <property type="match status" value="1"/>
</dbReference>
<name>A0A846RM13_9MICC</name>
<dbReference type="Proteomes" id="UP000547458">
    <property type="component" value="Unassembled WGS sequence"/>
</dbReference>
<dbReference type="RefSeq" id="WP_167995542.1">
    <property type="nucleotide sequence ID" value="NZ_JAATJL010000001.1"/>
</dbReference>
<dbReference type="InterPro" id="IPR050109">
    <property type="entry name" value="HTH-type_TetR-like_transc_reg"/>
</dbReference>
<evidence type="ECO:0000256" key="1">
    <source>
        <dbReference type="ARBA" id="ARBA00023015"/>
    </source>
</evidence>
<protein>
    <submittedName>
        <fullName evidence="6">AcrR family transcriptional regulator</fullName>
    </submittedName>
</protein>
<evidence type="ECO:0000259" key="5">
    <source>
        <dbReference type="PROSITE" id="PS50977"/>
    </source>
</evidence>
<reference evidence="6 7" key="1">
    <citation type="submission" date="2020-03" db="EMBL/GenBank/DDBJ databases">
        <title>Sequencing the genomes of 1000 actinobacteria strains.</title>
        <authorList>
            <person name="Klenk H.-P."/>
        </authorList>
    </citation>
    <scope>NUCLEOTIDE SEQUENCE [LARGE SCALE GENOMIC DNA]</scope>
    <source>
        <strain evidence="6 7">DSM 16403</strain>
    </source>
</reference>
<gene>
    <name evidence="6" type="ORF">BJ994_003349</name>
</gene>
<feature type="DNA-binding region" description="H-T-H motif" evidence="4">
    <location>
        <begin position="32"/>
        <end position="51"/>
    </location>
</feature>
<dbReference type="PANTHER" id="PTHR30055">
    <property type="entry name" value="HTH-TYPE TRANSCRIPTIONAL REGULATOR RUTR"/>
    <property type="match status" value="1"/>
</dbReference>
<dbReference type="InterPro" id="IPR009057">
    <property type="entry name" value="Homeodomain-like_sf"/>
</dbReference>
<keyword evidence="3" id="KW-0804">Transcription</keyword>
<accession>A0A846RM13</accession>
<dbReference type="SUPFAM" id="SSF46689">
    <property type="entry name" value="Homeodomain-like"/>
    <property type="match status" value="1"/>
</dbReference>
<keyword evidence="2 4" id="KW-0238">DNA-binding</keyword>
<dbReference type="GO" id="GO:0000976">
    <property type="term" value="F:transcription cis-regulatory region binding"/>
    <property type="evidence" value="ECO:0007669"/>
    <property type="project" value="TreeGrafter"/>
</dbReference>
<dbReference type="InterPro" id="IPR001647">
    <property type="entry name" value="HTH_TetR"/>
</dbReference>
<keyword evidence="7" id="KW-1185">Reference proteome</keyword>
<dbReference type="Pfam" id="PF00440">
    <property type="entry name" value="TetR_N"/>
    <property type="match status" value="1"/>
</dbReference>
<evidence type="ECO:0000256" key="3">
    <source>
        <dbReference type="ARBA" id="ARBA00023163"/>
    </source>
</evidence>
<keyword evidence="1" id="KW-0805">Transcription regulation</keyword>
<dbReference type="EMBL" id="JAATJL010000001">
    <property type="protein sequence ID" value="NJC24273.1"/>
    <property type="molecule type" value="Genomic_DNA"/>
</dbReference>
<evidence type="ECO:0000313" key="7">
    <source>
        <dbReference type="Proteomes" id="UP000547458"/>
    </source>
</evidence>
<evidence type="ECO:0000313" key="6">
    <source>
        <dbReference type="EMBL" id="NJC24273.1"/>
    </source>
</evidence>
<proteinExistence type="predicted"/>
<dbReference type="AlphaFoldDB" id="A0A846RM13"/>
<organism evidence="6 7">
    <name type="scientific">Arthrobacter pigmenti</name>
    <dbReference type="NCBI Taxonomy" id="271432"/>
    <lineage>
        <taxon>Bacteria</taxon>
        <taxon>Bacillati</taxon>
        <taxon>Actinomycetota</taxon>
        <taxon>Actinomycetes</taxon>
        <taxon>Micrococcales</taxon>
        <taxon>Micrococcaceae</taxon>
        <taxon>Arthrobacter</taxon>
    </lineage>
</organism>